<dbReference type="CDD" id="cd00383">
    <property type="entry name" value="trans_reg_C"/>
    <property type="match status" value="1"/>
</dbReference>
<feature type="DNA-binding region" description="OmpR/PhoB-type" evidence="5">
    <location>
        <begin position="130"/>
        <end position="230"/>
    </location>
</feature>
<evidence type="ECO:0000259" key="6">
    <source>
        <dbReference type="PROSITE" id="PS50110"/>
    </source>
</evidence>
<dbReference type="GO" id="GO:0032993">
    <property type="term" value="C:protein-DNA complex"/>
    <property type="evidence" value="ECO:0007669"/>
    <property type="project" value="TreeGrafter"/>
</dbReference>
<dbReference type="Pfam" id="PF00072">
    <property type="entry name" value="Response_reg"/>
    <property type="match status" value="1"/>
</dbReference>
<evidence type="ECO:0000256" key="5">
    <source>
        <dbReference type="PROSITE-ProRule" id="PRU01091"/>
    </source>
</evidence>
<dbReference type="InterPro" id="IPR001789">
    <property type="entry name" value="Sig_transdc_resp-reg_receiver"/>
</dbReference>
<evidence type="ECO:0000256" key="1">
    <source>
        <dbReference type="ARBA" id="ARBA00022553"/>
    </source>
</evidence>
<dbReference type="Proteomes" id="UP000319941">
    <property type="component" value="Unassembled WGS sequence"/>
</dbReference>
<feature type="domain" description="Response regulatory" evidence="6">
    <location>
        <begin position="2"/>
        <end position="117"/>
    </location>
</feature>
<organism evidence="8 9">
    <name type="scientific">Cobetia crustatorum</name>
    <dbReference type="NCBI Taxonomy" id="553385"/>
    <lineage>
        <taxon>Bacteria</taxon>
        <taxon>Pseudomonadati</taxon>
        <taxon>Pseudomonadota</taxon>
        <taxon>Gammaproteobacteria</taxon>
        <taxon>Oceanospirillales</taxon>
        <taxon>Halomonadaceae</taxon>
        <taxon>Cobetia</taxon>
    </lineage>
</organism>
<dbReference type="InterPro" id="IPR036388">
    <property type="entry name" value="WH-like_DNA-bd_sf"/>
</dbReference>
<dbReference type="PROSITE" id="PS50110">
    <property type="entry name" value="RESPONSE_REGULATORY"/>
    <property type="match status" value="1"/>
</dbReference>
<dbReference type="OrthoDB" id="9802426at2"/>
<dbReference type="Gene3D" id="3.40.50.2300">
    <property type="match status" value="1"/>
</dbReference>
<dbReference type="PANTHER" id="PTHR48111:SF40">
    <property type="entry name" value="PHOSPHATE REGULON TRANSCRIPTIONAL REGULATORY PROTEIN PHOB"/>
    <property type="match status" value="1"/>
</dbReference>
<comment type="caution">
    <text evidence="8">The sequence shown here is derived from an EMBL/GenBank/DDBJ whole genome shotgun (WGS) entry which is preliminary data.</text>
</comment>
<proteinExistence type="predicted"/>
<feature type="domain" description="OmpR/PhoB-type" evidence="7">
    <location>
        <begin position="130"/>
        <end position="230"/>
    </location>
</feature>
<dbReference type="SUPFAM" id="SSF52172">
    <property type="entry name" value="CheY-like"/>
    <property type="match status" value="1"/>
</dbReference>
<dbReference type="InterPro" id="IPR016032">
    <property type="entry name" value="Sig_transdc_resp-reg_C-effctor"/>
</dbReference>
<accession>A0A558HG75</accession>
<dbReference type="SMART" id="SM00448">
    <property type="entry name" value="REC"/>
    <property type="match status" value="1"/>
</dbReference>
<sequence length="241" mass="27278">MHIGILEDDQDQRDYLMLCLQTQGHELAGFERANQLLRALREQSFDMLIIDWQLPDACGMELTRSLRSEHGWQGLILFITASQGEGDVVHALENGADDFLSKPINPKELTARVAALGRRLANSTASNALNEVEGIPGQYRIEQEEHTIWCAGLQVNLTQREYQLAVLLMRHIGELFSRAYLLEMIWGINGDISTRTVDTHISRLRRKLGFDGSHGLKLRSVYQHGYRLEFCSDGESARKSA</sequence>
<reference evidence="8 9" key="1">
    <citation type="submission" date="2019-07" db="EMBL/GenBank/DDBJ databases">
        <title>Diversity of Bacteria from Kongsfjorden, Arctic.</title>
        <authorList>
            <person name="Yu Y."/>
        </authorList>
    </citation>
    <scope>NUCLEOTIDE SEQUENCE [LARGE SCALE GENOMIC DNA]</scope>
    <source>
        <strain evidence="8 9">SM1923</strain>
    </source>
</reference>
<dbReference type="STRING" id="553385.GCA_000591415_03699"/>
<dbReference type="Pfam" id="PF00486">
    <property type="entry name" value="Trans_reg_C"/>
    <property type="match status" value="1"/>
</dbReference>
<gene>
    <name evidence="8" type="ORF">FQP86_15120</name>
</gene>
<dbReference type="InterPro" id="IPR039420">
    <property type="entry name" value="WalR-like"/>
</dbReference>
<dbReference type="SUPFAM" id="SSF46894">
    <property type="entry name" value="C-terminal effector domain of the bipartite response regulators"/>
    <property type="match status" value="1"/>
</dbReference>
<dbReference type="GO" id="GO:0000976">
    <property type="term" value="F:transcription cis-regulatory region binding"/>
    <property type="evidence" value="ECO:0007669"/>
    <property type="project" value="TreeGrafter"/>
</dbReference>
<keyword evidence="9" id="KW-1185">Reference proteome</keyword>
<dbReference type="Gene3D" id="1.10.10.10">
    <property type="entry name" value="Winged helix-like DNA-binding domain superfamily/Winged helix DNA-binding domain"/>
    <property type="match status" value="1"/>
</dbReference>
<evidence type="ECO:0000259" key="7">
    <source>
        <dbReference type="PROSITE" id="PS51755"/>
    </source>
</evidence>
<evidence type="ECO:0000256" key="3">
    <source>
        <dbReference type="ARBA" id="ARBA00023125"/>
    </source>
</evidence>
<evidence type="ECO:0000313" key="8">
    <source>
        <dbReference type="EMBL" id="TVU68117.1"/>
    </source>
</evidence>
<keyword evidence="1 4" id="KW-0597">Phosphoprotein</keyword>
<dbReference type="InterPro" id="IPR001867">
    <property type="entry name" value="OmpR/PhoB-type_DNA-bd"/>
</dbReference>
<protein>
    <submittedName>
        <fullName evidence="8">Response regulator transcription factor</fullName>
    </submittedName>
</protein>
<dbReference type="InterPro" id="IPR011006">
    <property type="entry name" value="CheY-like_superfamily"/>
</dbReference>
<dbReference type="GO" id="GO:0000156">
    <property type="term" value="F:phosphorelay response regulator activity"/>
    <property type="evidence" value="ECO:0007669"/>
    <property type="project" value="TreeGrafter"/>
</dbReference>
<dbReference type="AlphaFoldDB" id="A0A558HG75"/>
<dbReference type="GO" id="GO:0006355">
    <property type="term" value="P:regulation of DNA-templated transcription"/>
    <property type="evidence" value="ECO:0007669"/>
    <property type="project" value="InterPro"/>
</dbReference>
<dbReference type="RefSeq" id="WP_088744038.1">
    <property type="nucleotide sequence ID" value="NZ_CAWOWR010000013.1"/>
</dbReference>
<dbReference type="SMART" id="SM00862">
    <property type="entry name" value="Trans_reg_C"/>
    <property type="match status" value="1"/>
</dbReference>
<dbReference type="PROSITE" id="PS51755">
    <property type="entry name" value="OMPR_PHOB"/>
    <property type="match status" value="1"/>
</dbReference>
<feature type="modified residue" description="4-aspartylphosphate" evidence="4">
    <location>
        <position position="51"/>
    </location>
</feature>
<evidence type="ECO:0000256" key="2">
    <source>
        <dbReference type="ARBA" id="ARBA00023012"/>
    </source>
</evidence>
<dbReference type="EMBL" id="VNFH01000011">
    <property type="protein sequence ID" value="TVU68117.1"/>
    <property type="molecule type" value="Genomic_DNA"/>
</dbReference>
<evidence type="ECO:0000313" key="9">
    <source>
        <dbReference type="Proteomes" id="UP000319941"/>
    </source>
</evidence>
<dbReference type="GO" id="GO:0005829">
    <property type="term" value="C:cytosol"/>
    <property type="evidence" value="ECO:0007669"/>
    <property type="project" value="TreeGrafter"/>
</dbReference>
<keyword evidence="3 5" id="KW-0238">DNA-binding</keyword>
<name>A0A558HG75_9GAMM</name>
<evidence type="ECO:0000256" key="4">
    <source>
        <dbReference type="PROSITE-ProRule" id="PRU00169"/>
    </source>
</evidence>
<dbReference type="PANTHER" id="PTHR48111">
    <property type="entry name" value="REGULATOR OF RPOS"/>
    <property type="match status" value="1"/>
</dbReference>
<keyword evidence="2" id="KW-0902">Two-component regulatory system</keyword>